<evidence type="ECO:0000256" key="6">
    <source>
        <dbReference type="SAM" id="Phobius"/>
    </source>
</evidence>
<reference evidence="7 8" key="1">
    <citation type="journal article" date="2007" name="Nature">
        <title>Evolution of genes and genomes on the Drosophila phylogeny.</title>
        <authorList>
            <consortium name="Drosophila 12 Genomes Consortium"/>
            <person name="Clark A.G."/>
            <person name="Eisen M.B."/>
            <person name="Smith D.R."/>
            <person name="Bergman C.M."/>
            <person name="Oliver B."/>
            <person name="Markow T.A."/>
            <person name="Kaufman T.C."/>
            <person name="Kellis M."/>
            <person name="Gelbart W."/>
            <person name="Iyer V.N."/>
            <person name="Pollard D.A."/>
            <person name="Sackton T.B."/>
            <person name="Larracuente A.M."/>
            <person name="Singh N.D."/>
            <person name="Abad J.P."/>
            <person name="Abt D.N."/>
            <person name="Adryan B."/>
            <person name="Aguade M."/>
            <person name="Akashi H."/>
            <person name="Anderson W.W."/>
            <person name="Aquadro C.F."/>
            <person name="Ardell D.H."/>
            <person name="Arguello R."/>
            <person name="Artieri C.G."/>
            <person name="Barbash D.A."/>
            <person name="Barker D."/>
            <person name="Barsanti P."/>
            <person name="Batterham P."/>
            <person name="Batzoglou S."/>
            <person name="Begun D."/>
            <person name="Bhutkar A."/>
            <person name="Blanco E."/>
            <person name="Bosak S.A."/>
            <person name="Bradley R.K."/>
            <person name="Brand A.D."/>
            <person name="Brent M.R."/>
            <person name="Brooks A.N."/>
            <person name="Brown R.H."/>
            <person name="Butlin R.K."/>
            <person name="Caggese C."/>
            <person name="Calvi B.R."/>
            <person name="Bernardo de Carvalho A."/>
            <person name="Caspi A."/>
            <person name="Castrezana S."/>
            <person name="Celniker S.E."/>
            <person name="Chang J.L."/>
            <person name="Chapple C."/>
            <person name="Chatterji S."/>
            <person name="Chinwalla A."/>
            <person name="Civetta A."/>
            <person name="Clifton S.W."/>
            <person name="Comeron J.M."/>
            <person name="Costello J.C."/>
            <person name="Coyne J.A."/>
            <person name="Daub J."/>
            <person name="David R.G."/>
            <person name="Delcher A.L."/>
            <person name="Delehaunty K."/>
            <person name="Do C.B."/>
            <person name="Ebling H."/>
            <person name="Edwards K."/>
            <person name="Eickbush T."/>
            <person name="Evans J.D."/>
            <person name="Filipski A."/>
            <person name="Findeiss S."/>
            <person name="Freyhult E."/>
            <person name="Fulton L."/>
            <person name="Fulton R."/>
            <person name="Garcia A.C."/>
            <person name="Gardiner A."/>
            <person name="Garfield D.A."/>
            <person name="Garvin B.E."/>
            <person name="Gibson G."/>
            <person name="Gilbert D."/>
            <person name="Gnerre S."/>
            <person name="Godfrey J."/>
            <person name="Good R."/>
            <person name="Gotea V."/>
            <person name="Gravely B."/>
            <person name="Greenberg A.J."/>
            <person name="Griffiths-Jones S."/>
            <person name="Gross S."/>
            <person name="Guigo R."/>
            <person name="Gustafson E.A."/>
            <person name="Haerty W."/>
            <person name="Hahn M.W."/>
            <person name="Halligan D.L."/>
            <person name="Halpern A.L."/>
            <person name="Halter G.M."/>
            <person name="Han M.V."/>
            <person name="Heger A."/>
            <person name="Hillier L."/>
            <person name="Hinrichs A.S."/>
            <person name="Holmes I."/>
            <person name="Hoskins R.A."/>
            <person name="Hubisz M.J."/>
            <person name="Hultmark D."/>
            <person name="Huntley M.A."/>
            <person name="Jaffe D.B."/>
            <person name="Jagadeeshan S."/>
            <person name="Jeck W.R."/>
            <person name="Johnson J."/>
            <person name="Jones C.D."/>
            <person name="Jordan W.C."/>
            <person name="Karpen G.H."/>
            <person name="Kataoka E."/>
            <person name="Keightley P.D."/>
            <person name="Kheradpour P."/>
            <person name="Kirkness E.F."/>
            <person name="Koerich L.B."/>
            <person name="Kristiansen K."/>
            <person name="Kudrna D."/>
            <person name="Kulathinal R.J."/>
            <person name="Kumar S."/>
            <person name="Kwok R."/>
            <person name="Lander E."/>
            <person name="Langley C.H."/>
            <person name="Lapoint R."/>
            <person name="Lazzaro B.P."/>
            <person name="Lee S.J."/>
            <person name="Levesque L."/>
            <person name="Li R."/>
            <person name="Lin C.F."/>
            <person name="Lin M.F."/>
            <person name="Lindblad-Toh K."/>
            <person name="Llopart A."/>
            <person name="Long M."/>
            <person name="Low L."/>
            <person name="Lozovsky E."/>
            <person name="Lu J."/>
            <person name="Luo M."/>
            <person name="Machado C.A."/>
            <person name="Makalowski W."/>
            <person name="Marzo M."/>
            <person name="Matsuda M."/>
            <person name="Matzkin L."/>
            <person name="McAllister B."/>
            <person name="McBride C.S."/>
            <person name="McKernan B."/>
            <person name="McKernan K."/>
            <person name="Mendez-Lago M."/>
            <person name="Minx P."/>
            <person name="Mollenhauer M.U."/>
            <person name="Montooth K."/>
            <person name="Mount S.M."/>
            <person name="Mu X."/>
            <person name="Myers E."/>
            <person name="Negre B."/>
            <person name="Newfeld S."/>
            <person name="Nielsen R."/>
            <person name="Noor M.A."/>
            <person name="O'Grady P."/>
            <person name="Pachter L."/>
            <person name="Papaceit M."/>
            <person name="Parisi M.J."/>
            <person name="Parisi M."/>
            <person name="Parts L."/>
            <person name="Pedersen J.S."/>
            <person name="Pesole G."/>
            <person name="Phillippy A.M."/>
            <person name="Ponting C.P."/>
            <person name="Pop M."/>
            <person name="Porcelli D."/>
            <person name="Powell J.R."/>
            <person name="Prohaska S."/>
            <person name="Pruitt K."/>
            <person name="Puig M."/>
            <person name="Quesneville H."/>
            <person name="Ram K.R."/>
            <person name="Rand D."/>
            <person name="Rasmussen M.D."/>
            <person name="Reed L.K."/>
            <person name="Reenan R."/>
            <person name="Reily A."/>
            <person name="Remington K.A."/>
            <person name="Rieger T.T."/>
            <person name="Ritchie M.G."/>
            <person name="Robin C."/>
            <person name="Rogers Y.H."/>
            <person name="Rohde C."/>
            <person name="Rozas J."/>
            <person name="Rubenfield M.J."/>
            <person name="Ruiz A."/>
            <person name="Russo S."/>
            <person name="Salzberg S.L."/>
            <person name="Sanchez-Gracia A."/>
            <person name="Saranga D.J."/>
            <person name="Sato H."/>
            <person name="Schaeffer S.W."/>
            <person name="Schatz M.C."/>
            <person name="Schlenke T."/>
            <person name="Schwartz R."/>
            <person name="Segarra C."/>
            <person name="Singh R.S."/>
            <person name="Sirot L."/>
            <person name="Sirota M."/>
            <person name="Sisneros N.B."/>
            <person name="Smith C.D."/>
            <person name="Smith T.F."/>
            <person name="Spieth J."/>
            <person name="Stage D.E."/>
            <person name="Stark A."/>
            <person name="Stephan W."/>
            <person name="Strausberg R.L."/>
            <person name="Strempel S."/>
            <person name="Sturgill D."/>
            <person name="Sutton G."/>
            <person name="Sutton G.G."/>
            <person name="Tao W."/>
            <person name="Teichmann S."/>
            <person name="Tobari Y.N."/>
            <person name="Tomimura Y."/>
            <person name="Tsolas J.M."/>
            <person name="Valente V.L."/>
            <person name="Venter E."/>
            <person name="Venter J.C."/>
            <person name="Vicario S."/>
            <person name="Vieira F.G."/>
            <person name="Vilella A.J."/>
            <person name="Villasante A."/>
            <person name="Walenz B."/>
            <person name="Wang J."/>
            <person name="Wasserman M."/>
            <person name="Watts T."/>
            <person name="Wilson D."/>
            <person name="Wilson R.K."/>
            <person name="Wing R.A."/>
            <person name="Wolfner M.F."/>
            <person name="Wong A."/>
            <person name="Wong G.K."/>
            <person name="Wu C.I."/>
            <person name="Wu G."/>
            <person name="Yamamoto D."/>
            <person name="Yang H.P."/>
            <person name="Yang S.P."/>
            <person name="Yorke J.A."/>
            <person name="Yoshida K."/>
            <person name="Zdobnov E."/>
            <person name="Zhang P."/>
            <person name="Zhang Y."/>
            <person name="Zimin A.V."/>
            <person name="Baldwin J."/>
            <person name="Abdouelleil A."/>
            <person name="Abdulkadir J."/>
            <person name="Abebe A."/>
            <person name="Abera B."/>
            <person name="Abreu J."/>
            <person name="Acer S.C."/>
            <person name="Aftuck L."/>
            <person name="Alexander A."/>
            <person name="An P."/>
            <person name="Anderson E."/>
            <person name="Anderson S."/>
            <person name="Arachi H."/>
            <person name="Azer M."/>
            <person name="Bachantsang P."/>
            <person name="Barry A."/>
            <person name="Bayul T."/>
            <person name="Berlin A."/>
            <person name="Bessette D."/>
            <person name="Bloom T."/>
            <person name="Blye J."/>
            <person name="Boguslavskiy L."/>
            <person name="Bonnet C."/>
            <person name="Boukhgalter B."/>
            <person name="Bourzgui I."/>
            <person name="Brown A."/>
            <person name="Cahill P."/>
            <person name="Channer S."/>
            <person name="Cheshatsang Y."/>
            <person name="Chuda L."/>
            <person name="Citroen M."/>
            <person name="Collymore A."/>
            <person name="Cooke P."/>
            <person name="Costello M."/>
            <person name="D'Aco K."/>
            <person name="Daza R."/>
            <person name="De Haan G."/>
            <person name="DeGray S."/>
            <person name="DeMaso C."/>
            <person name="Dhargay N."/>
            <person name="Dooley K."/>
            <person name="Dooley E."/>
            <person name="Doricent M."/>
            <person name="Dorje P."/>
            <person name="Dorjee K."/>
            <person name="Dupes A."/>
            <person name="Elong R."/>
            <person name="Falk J."/>
            <person name="Farina A."/>
            <person name="Faro S."/>
            <person name="Ferguson D."/>
            <person name="Fisher S."/>
            <person name="Foley C.D."/>
            <person name="Franke A."/>
            <person name="Friedrich D."/>
            <person name="Gadbois L."/>
            <person name="Gearin G."/>
            <person name="Gearin C.R."/>
            <person name="Giannoukos G."/>
            <person name="Goode T."/>
            <person name="Graham J."/>
            <person name="Grandbois E."/>
            <person name="Grewal S."/>
            <person name="Gyaltsen K."/>
            <person name="Hafez N."/>
            <person name="Hagos B."/>
            <person name="Hall J."/>
            <person name="Henson C."/>
            <person name="Hollinger A."/>
            <person name="Honan T."/>
            <person name="Huard M.D."/>
            <person name="Hughes L."/>
            <person name="Hurhula B."/>
            <person name="Husby M.E."/>
            <person name="Kamat A."/>
            <person name="Kanga B."/>
            <person name="Kashin S."/>
            <person name="Khazanovich D."/>
            <person name="Kisner P."/>
            <person name="Lance K."/>
            <person name="Lara M."/>
            <person name="Lee W."/>
            <person name="Lennon N."/>
            <person name="Letendre F."/>
            <person name="LeVine R."/>
            <person name="Lipovsky A."/>
            <person name="Liu X."/>
            <person name="Liu J."/>
            <person name="Liu S."/>
            <person name="Lokyitsang T."/>
            <person name="Lokyitsang Y."/>
            <person name="Lubonja R."/>
            <person name="Lui A."/>
            <person name="MacDonald P."/>
            <person name="Magnisalis V."/>
            <person name="Maru K."/>
            <person name="Matthews C."/>
            <person name="McCusker W."/>
            <person name="McDonough S."/>
            <person name="Mehta T."/>
            <person name="Meldrim J."/>
            <person name="Meneus L."/>
            <person name="Mihai O."/>
            <person name="Mihalev A."/>
            <person name="Mihova T."/>
            <person name="Mittelman R."/>
            <person name="Mlenga V."/>
            <person name="Montmayeur A."/>
            <person name="Mulrain L."/>
            <person name="Navidi A."/>
            <person name="Naylor J."/>
            <person name="Negash T."/>
            <person name="Nguyen T."/>
            <person name="Nguyen N."/>
            <person name="Nicol R."/>
            <person name="Norbu C."/>
            <person name="Norbu N."/>
            <person name="Novod N."/>
            <person name="O'Neill B."/>
            <person name="Osman S."/>
            <person name="Markiewicz E."/>
            <person name="Oyono O.L."/>
            <person name="Patti C."/>
            <person name="Phunkhang P."/>
            <person name="Pierre F."/>
            <person name="Priest M."/>
            <person name="Raghuraman S."/>
            <person name="Rege F."/>
            <person name="Reyes R."/>
            <person name="Rise C."/>
            <person name="Rogov P."/>
            <person name="Ross K."/>
            <person name="Ryan E."/>
            <person name="Settipalli S."/>
            <person name="Shea T."/>
            <person name="Sherpa N."/>
            <person name="Shi L."/>
            <person name="Shih D."/>
            <person name="Sparrow T."/>
            <person name="Spaulding J."/>
            <person name="Stalker J."/>
            <person name="Stange-Thomann N."/>
            <person name="Stavropoulos S."/>
            <person name="Stone C."/>
            <person name="Strader C."/>
            <person name="Tesfaye S."/>
            <person name="Thomson T."/>
            <person name="Thoulutsang Y."/>
            <person name="Thoulutsang D."/>
            <person name="Topham K."/>
            <person name="Topping I."/>
            <person name="Tsamla T."/>
            <person name="Vassiliev H."/>
            <person name="Vo A."/>
            <person name="Wangchuk T."/>
            <person name="Wangdi T."/>
            <person name="Weiand M."/>
            <person name="Wilkinson J."/>
            <person name="Wilson A."/>
            <person name="Yadav S."/>
            <person name="Young G."/>
            <person name="Yu Q."/>
            <person name="Zembek L."/>
            <person name="Zhong D."/>
            <person name="Zimmer A."/>
            <person name="Zwirko Z."/>
            <person name="Jaffe D.B."/>
            <person name="Alvarez P."/>
            <person name="Brockman W."/>
            <person name="Butler J."/>
            <person name="Chin C."/>
            <person name="Gnerre S."/>
            <person name="Grabherr M."/>
            <person name="Kleber M."/>
            <person name="Mauceli E."/>
            <person name="MacCallum I."/>
        </authorList>
    </citation>
    <scope>NUCLEOTIDE SEQUENCE [LARGE SCALE GENOMIC DNA]</scope>
    <source>
        <strain evidence="8">Tucson 14030-0811.24</strain>
    </source>
</reference>
<keyword evidence="5 6" id="KW-0472">Membrane</keyword>
<dbReference type="OrthoDB" id="8009671at2759"/>
<accession>B4NFQ2</accession>
<evidence type="ECO:0000313" key="7">
    <source>
        <dbReference type="EMBL" id="EDW83119.2"/>
    </source>
</evidence>
<evidence type="ECO:0000313" key="8">
    <source>
        <dbReference type="Proteomes" id="UP000007798"/>
    </source>
</evidence>
<dbReference type="GO" id="GO:0005886">
    <property type="term" value="C:plasma membrane"/>
    <property type="evidence" value="ECO:0007669"/>
    <property type="project" value="UniProtKB-SubCell"/>
</dbReference>
<sequence length="239" mass="28108">MLMKIAFLAYEVFGVFYLVQKEKHMTPMCLWSNAFLVTSACMLLHISFIGYLSVGVLYNEINKYVQFDLRSRLHLARKQPQAYRRVLRNVNRCLNESVDIYEEIQLAANQFQRLFDLSTFLALVYFGLLIVTRSYEITRLRFEQFLKSTIVTKSLLDVILICLAIQAAVNGSQRVQQMSLENYNVIECRTWDKKMEMFLSRLKLYELHVRPLGLFEMSNEFILFILSSLLTYLTYLIAL</sequence>
<evidence type="ECO:0000256" key="1">
    <source>
        <dbReference type="ARBA" id="ARBA00004651"/>
    </source>
</evidence>
<dbReference type="AlphaFoldDB" id="B4NFQ2"/>
<evidence type="ECO:0000256" key="4">
    <source>
        <dbReference type="ARBA" id="ARBA00022989"/>
    </source>
</evidence>
<dbReference type="EMBL" id="CH964251">
    <property type="protein sequence ID" value="EDW83119.2"/>
    <property type="molecule type" value="Genomic_DNA"/>
</dbReference>
<protein>
    <recommendedName>
        <fullName evidence="9">Gustatory receptor</fullName>
    </recommendedName>
</protein>
<dbReference type="InParanoid" id="B4NFQ2"/>
<evidence type="ECO:0000256" key="2">
    <source>
        <dbReference type="ARBA" id="ARBA00022475"/>
    </source>
</evidence>
<dbReference type="Proteomes" id="UP000007798">
    <property type="component" value="Unassembled WGS sequence"/>
</dbReference>
<organism evidence="7 8">
    <name type="scientific">Drosophila willistoni</name>
    <name type="common">Fruit fly</name>
    <dbReference type="NCBI Taxonomy" id="7260"/>
    <lineage>
        <taxon>Eukaryota</taxon>
        <taxon>Metazoa</taxon>
        <taxon>Ecdysozoa</taxon>
        <taxon>Arthropoda</taxon>
        <taxon>Hexapoda</taxon>
        <taxon>Insecta</taxon>
        <taxon>Pterygota</taxon>
        <taxon>Neoptera</taxon>
        <taxon>Endopterygota</taxon>
        <taxon>Diptera</taxon>
        <taxon>Brachycera</taxon>
        <taxon>Muscomorpha</taxon>
        <taxon>Ephydroidea</taxon>
        <taxon>Drosophilidae</taxon>
        <taxon>Drosophila</taxon>
        <taxon>Sophophora</taxon>
    </lineage>
</organism>
<evidence type="ECO:0000256" key="5">
    <source>
        <dbReference type="ARBA" id="ARBA00023136"/>
    </source>
</evidence>
<proteinExistence type="predicted"/>
<name>B4NFQ2_DROWI</name>
<keyword evidence="2" id="KW-1003">Cell membrane</keyword>
<dbReference type="eggNOG" id="ENOG502TCT7">
    <property type="taxonomic scope" value="Eukaryota"/>
</dbReference>
<feature type="transmembrane region" description="Helical" evidence="6">
    <location>
        <begin position="150"/>
        <end position="169"/>
    </location>
</feature>
<dbReference type="GO" id="GO:0050909">
    <property type="term" value="P:sensory perception of taste"/>
    <property type="evidence" value="ECO:0007669"/>
    <property type="project" value="InterPro"/>
</dbReference>
<feature type="transmembrane region" description="Helical" evidence="6">
    <location>
        <begin position="120"/>
        <end position="138"/>
    </location>
</feature>
<dbReference type="HOGENOM" id="CLU_059451_0_0_1"/>
<dbReference type="KEGG" id="dwi:6649475"/>
<keyword evidence="3 6" id="KW-0812">Transmembrane</keyword>
<comment type="subcellular location">
    <subcellularLocation>
        <location evidence="1">Cell membrane</location>
        <topology evidence="1">Multi-pass membrane protein</topology>
    </subcellularLocation>
</comment>
<dbReference type="InterPro" id="IPR013604">
    <property type="entry name" value="7TM_chemorcpt"/>
</dbReference>
<keyword evidence="8" id="KW-1185">Reference proteome</keyword>
<feature type="transmembrane region" description="Helical" evidence="6">
    <location>
        <begin position="30"/>
        <end position="54"/>
    </location>
</feature>
<evidence type="ECO:0008006" key="9">
    <source>
        <dbReference type="Google" id="ProtNLM"/>
    </source>
</evidence>
<gene>
    <name evidence="7" type="primary">Dwil\GK22482</name>
    <name evidence="7" type="ORF">Dwil_GK22482</name>
</gene>
<evidence type="ECO:0000256" key="3">
    <source>
        <dbReference type="ARBA" id="ARBA00022692"/>
    </source>
</evidence>
<dbReference type="Pfam" id="PF08395">
    <property type="entry name" value="7tm_7"/>
    <property type="match status" value="1"/>
</dbReference>
<feature type="transmembrane region" description="Helical" evidence="6">
    <location>
        <begin position="221"/>
        <end position="238"/>
    </location>
</feature>
<keyword evidence="4 6" id="KW-1133">Transmembrane helix</keyword>